<dbReference type="RefSeq" id="WP_182297287.1">
    <property type="nucleotide sequence ID" value="NZ_CP059851.1"/>
</dbReference>
<dbReference type="EMBL" id="CP059851">
    <property type="protein sequence ID" value="QMW23464.1"/>
    <property type="molecule type" value="Genomic_DNA"/>
</dbReference>
<evidence type="ECO:0000313" key="1">
    <source>
        <dbReference type="EMBL" id="QMW23464.1"/>
    </source>
</evidence>
<accession>A0A7G5IJC2</accession>
<organism evidence="1 2">
    <name type="scientific">Sandaracinobacteroides saxicola</name>
    <dbReference type="NCBI Taxonomy" id="2759707"/>
    <lineage>
        <taxon>Bacteria</taxon>
        <taxon>Pseudomonadati</taxon>
        <taxon>Pseudomonadota</taxon>
        <taxon>Alphaproteobacteria</taxon>
        <taxon>Sphingomonadales</taxon>
        <taxon>Sphingosinicellaceae</taxon>
        <taxon>Sandaracinobacteroides</taxon>
    </lineage>
</organism>
<proteinExistence type="predicted"/>
<sequence>MADALHLRAENPEDLPALSALVQDMVLKAGDVAFDARRRMLVLVGNRFRWEDRQASRVRSALRIGGVLKASQRRWPADGETVLDLLALTATADSLSLLFADDISIRLRVECIDLTLDDLSGPWGATRRPAH</sequence>
<protein>
    <submittedName>
        <fullName evidence="1">DUF2948 family protein</fullName>
    </submittedName>
</protein>
<evidence type="ECO:0000313" key="2">
    <source>
        <dbReference type="Proteomes" id="UP000515292"/>
    </source>
</evidence>
<dbReference type="Pfam" id="PF11164">
    <property type="entry name" value="DUF2948"/>
    <property type="match status" value="1"/>
</dbReference>
<reference evidence="1 2" key="1">
    <citation type="submission" date="2020-07" db="EMBL/GenBank/DDBJ databases">
        <title>Complete genome sequence for Sandaracinobacter sp. M6.</title>
        <authorList>
            <person name="Tang Y."/>
            <person name="Liu Q."/>
            <person name="Guo Z."/>
            <person name="Lei P."/>
            <person name="Huang B."/>
        </authorList>
    </citation>
    <scope>NUCLEOTIDE SEQUENCE [LARGE SCALE GENOMIC DNA]</scope>
    <source>
        <strain evidence="1 2">M6</strain>
    </source>
</reference>
<dbReference type="AlphaFoldDB" id="A0A7G5IJC2"/>
<dbReference type="Proteomes" id="UP000515292">
    <property type="component" value="Chromosome"/>
</dbReference>
<name>A0A7G5IJC2_9SPHN</name>
<dbReference type="KEGG" id="sand:H3309_02875"/>
<gene>
    <name evidence="1" type="ORF">H3309_02875</name>
</gene>
<keyword evidence="2" id="KW-1185">Reference proteome</keyword>
<dbReference type="InterPro" id="IPR021335">
    <property type="entry name" value="DUF2948"/>
</dbReference>